<comment type="similarity">
    <text evidence="2">Belongs to the tRNA methyltransferase O family.</text>
</comment>
<dbReference type="OMA" id="PNQIAMS"/>
<proteinExistence type="inferred from homology"/>
<dbReference type="PROSITE" id="PS51668">
    <property type="entry name" value="TSAA_2"/>
    <property type="match status" value="1"/>
</dbReference>
<dbReference type="Gene3D" id="2.40.30.70">
    <property type="entry name" value="YaeB-like"/>
    <property type="match status" value="1"/>
</dbReference>
<accession>A8B9W2</accession>
<dbReference type="InterPro" id="IPR036413">
    <property type="entry name" value="YaeB-like_sf"/>
</dbReference>
<comment type="caution">
    <text evidence="3">The sequence shown here is derived from an EMBL/GenBank/DDBJ whole genome shotgun (WGS) entry which is preliminary data.</text>
</comment>
<organism evidence="3 4">
    <name type="scientific">Giardia intestinalis (strain ATCC 50803 / WB clone C6)</name>
    <name type="common">Giardia lamblia</name>
    <dbReference type="NCBI Taxonomy" id="184922"/>
    <lineage>
        <taxon>Eukaryota</taxon>
        <taxon>Metamonada</taxon>
        <taxon>Diplomonadida</taxon>
        <taxon>Hexamitidae</taxon>
        <taxon>Giardiinae</taxon>
        <taxon>Giardia</taxon>
    </lineage>
</organism>
<dbReference type="GeneID" id="5701495"/>
<dbReference type="RefSeq" id="XP_001708580.1">
    <property type="nucleotide sequence ID" value="XM_001708528.1"/>
</dbReference>
<dbReference type="Pfam" id="PF01980">
    <property type="entry name" value="TrmO_N"/>
    <property type="match status" value="1"/>
</dbReference>
<dbReference type="Proteomes" id="UP000001548">
    <property type="component" value="Unassembled WGS sequence"/>
</dbReference>
<dbReference type="KEGG" id="gla:GL50803_003079"/>
<dbReference type="EMBL" id="AACB03000001">
    <property type="protein sequence ID" value="KAE8306051.1"/>
    <property type="molecule type" value="Genomic_DNA"/>
</dbReference>
<protein>
    <submittedName>
        <fullName evidence="3">Uncharacterized protein</fullName>
    </submittedName>
</protein>
<dbReference type="HOGENOM" id="CLU_812456_0_0_1"/>
<sequence length="342" mass="38209">MSASLGRSWASMQALKRQEEALTAEVLHKRAKLRALRTLLPKAEARTGLSKEFVSNYLKNACSIADKDANSHKRIAFVQSIYTIGPIGYIESAHMFSFTAAKRSLAENTSQTLHFFPPYLPSIISRLSSTPMGYVRILYCFSKNYTFRPKVPAPGSVSVGLFSTRSPSRPNQIAMSYAYISGSINPEGLLPVVGLDALHQSPILSVEFFPSQVCQPTISLIDVQLSRSNSHDSDRWFSEKTFKTQEIRLQIQDDALHVFNRIVSSTPGYKHLQPESFIRSKLCAGTKNSRWMPKKGTIGFGKYRIAYSVDFSTDKAHGSPIQNVTVTHIYEFSNTQNAIRKA</sequence>
<evidence type="ECO:0000256" key="1">
    <source>
        <dbReference type="ARBA" id="ARBA00022691"/>
    </source>
</evidence>
<evidence type="ECO:0000313" key="4">
    <source>
        <dbReference type="Proteomes" id="UP000001548"/>
    </source>
</evidence>
<dbReference type="InterPro" id="IPR036414">
    <property type="entry name" value="YaeB_N_sf"/>
</dbReference>
<dbReference type="SUPFAM" id="SSF118196">
    <property type="entry name" value="YaeB-like"/>
    <property type="match status" value="1"/>
</dbReference>
<dbReference type="PANTHER" id="PTHR12818">
    <property type="entry name" value="TRNA (ADENINE(37)-N6)-METHYLTRANSFERASE"/>
    <property type="match status" value="1"/>
</dbReference>
<dbReference type="AlphaFoldDB" id="A8B9W2"/>
<reference evidence="3 4" key="1">
    <citation type="journal article" date="2007" name="Science">
        <title>Genomic minimalism in the early diverging intestinal parasite Giardia lamblia.</title>
        <authorList>
            <person name="Morrison H.G."/>
            <person name="McArthur A.G."/>
            <person name="Gillin F.D."/>
            <person name="Aley S.B."/>
            <person name="Adam R.D."/>
            <person name="Olsen G.J."/>
            <person name="Best A.A."/>
            <person name="Cande W.Z."/>
            <person name="Chen F."/>
            <person name="Cipriano M.J."/>
            <person name="Davids B.J."/>
            <person name="Dawson S.C."/>
            <person name="Elmendorf H.G."/>
            <person name="Hehl A.B."/>
            <person name="Holder M.E."/>
            <person name="Huse S.M."/>
            <person name="Kim U.U."/>
            <person name="Lasek-Nesselquist E."/>
            <person name="Manning G."/>
            <person name="Nigam A."/>
            <person name="Nixon J.E."/>
            <person name="Palm D."/>
            <person name="Passamaneck N.E."/>
            <person name="Prabhu A."/>
            <person name="Reich C.I."/>
            <person name="Reiner D.S."/>
            <person name="Samuelson J."/>
            <person name="Svard S.G."/>
            <person name="Sogin M.L."/>
        </authorList>
    </citation>
    <scope>NUCLEOTIDE SEQUENCE [LARGE SCALE GENOMIC DNA]</scope>
    <source>
        <strain evidence="3 4">WB C6</strain>
    </source>
</reference>
<dbReference type="FunFam" id="2.40.30.70:FF:000010">
    <property type="entry name" value="Uncharacterized protein"/>
    <property type="match status" value="1"/>
</dbReference>
<keyword evidence="4" id="KW-1185">Reference proteome</keyword>
<evidence type="ECO:0000313" key="3">
    <source>
        <dbReference type="EMBL" id="KAE8306051.1"/>
    </source>
</evidence>
<dbReference type="PANTHER" id="PTHR12818:SF0">
    <property type="entry name" value="TRNA (ADENINE(37)-N6)-METHYLTRANSFERASE"/>
    <property type="match status" value="1"/>
</dbReference>
<gene>
    <name evidence="3" type="ORF">GL50803_003079</name>
</gene>
<keyword evidence="1" id="KW-0949">S-adenosyl-L-methionine</keyword>
<dbReference type="VEuPathDB" id="GiardiaDB:GL50803_3079"/>
<dbReference type="InterPro" id="IPR023370">
    <property type="entry name" value="TrmO-like_N"/>
</dbReference>
<name>A8B9W2_GIAIC</name>
<dbReference type="InterPro" id="IPR040372">
    <property type="entry name" value="YaeB-like"/>
</dbReference>
<evidence type="ECO:0000256" key="2">
    <source>
        <dbReference type="ARBA" id="ARBA00033753"/>
    </source>
</evidence>